<accession>A0A9W8A1S4</accession>
<evidence type="ECO:0000256" key="2">
    <source>
        <dbReference type="PROSITE-ProRule" id="PRU00267"/>
    </source>
</evidence>
<dbReference type="AlphaFoldDB" id="A0A9W8A1S4"/>
<feature type="region of interest" description="Disordered" evidence="3">
    <location>
        <begin position="609"/>
        <end position="649"/>
    </location>
</feature>
<dbReference type="SUPFAM" id="SSF47095">
    <property type="entry name" value="HMG-box"/>
    <property type="match status" value="2"/>
</dbReference>
<evidence type="ECO:0000259" key="4">
    <source>
        <dbReference type="PROSITE" id="PS50118"/>
    </source>
</evidence>
<feature type="compositionally biased region" description="Basic and acidic residues" evidence="3">
    <location>
        <begin position="122"/>
        <end position="131"/>
    </location>
</feature>
<feature type="compositionally biased region" description="Polar residues" evidence="3">
    <location>
        <begin position="753"/>
        <end position="774"/>
    </location>
</feature>
<gene>
    <name evidence="5" type="primary">HMGB2</name>
    <name evidence="5" type="ORF">H4219_002758</name>
</gene>
<feature type="DNA-binding region" description="HMG box" evidence="2">
    <location>
        <begin position="328"/>
        <end position="396"/>
    </location>
</feature>
<evidence type="ECO:0000256" key="1">
    <source>
        <dbReference type="ARBA" id="ARBA00023125"/>
    </source>
</evidence>
<dbReference type="GO" id="GO:0003677">
    <property type="term" value="F:DNA binding"/>
    <property type="evidence" value="ECO:0007669"/>
    <property type="project" value="UniProtKB-UniRule"/>
</dbReference>
<feature type="compositionally biased region" description="Basic and acidic residues" evidence="3">
    <location>
        <begin position="846"/>
        <end position="870"/>
    </location>
</feature>
<dbReference type="PANTHER" id="PTHR48112">
    <property type="entry name" value="HIGH MOBILITY GROUP PROTEIN DSP1"/>
    <property type="match status" value="1"/>
</dbReference>
<feature type="compositionally biased region" description="Basic residues" evidence="3">
    <location>
        <begin position="487"/>
        <end position="503"/>
    </location>
</feature>
<name>A0A9W8A1S4_9FUNG</name>
<feature type="compositionally biased region" description="Low complexity" evidence="3">
    <location>
        <begin position="629"/>
        <end position="639"/>
    </location>
</feature>
<feature type="compositionally biased region" description="Basic and acidic residues" evidence="3">
    <location>
        <begin position="147"/>
        <end position="165"/>
    </location>
</feature>
<dbReference type="Pfam" id="PF00505">
    <property type="entry name" value="HMG_box"/>
    <property type="match status" value="2"/>
</dbReference>
<reference evidence="5" key="1">
    <citation type="submission" date="2022-07" db="EMBL/GenBank/DDBJ databases">
        <title>Phylogenomic reconstructions and comparative analyses of Kickxellomycotina fungi.</title>
        <authorList>
            <person name="Reynolds N.K."/>
            <person name="Stajich J.E."/>
            <person name="Barry K."/>
            <person name="Grigoriev I.V."/>
            <person name="Crous P."/>
            <person name="Smith M.E."/>
        </authorList>
    </citation>
    <scope>NUCLEOTIDE SEQUENCE</scope>
    <source>
        <strain evidence="5">NBRC 100468</strain>
    </source>
</reference>
<feature type="region of interest" description="Disordered" evidence="3">
    <location>
        <begin position="846"/>
        <end position="896"/>
    </location>
</feature>
<protein>
    <submittedName>
        <fullName evidence="5">High mobility group</fullName>
    </submittedName>
</protein>
<dbReference type="InterPro" id="IPR009071">
    <property type="entry name" value="HMG_box_dom"/>
</dbReference>
<dbReference type="InterPro" id="IPR050342">
    <property type="entry name" value="HMGB"/>
</dbReference>
<feature type="region of interest" description="Disordered" evidence="3">
    <location>
        <begin position="90"/>
        <end position="169"/>
    </location>
</feature>
<keyword evidence="2" id="KW-0539">Nucleus</keyword>
<proteinExistence type="predicted"/>
<feature type="compositionally biased region" description="Polar residues" evidence="3">
    <location>
        <begin position="90"/>
        <end position="107"/>
    </location>
</feature>
<dbReference type="PROSITE" id="PS50118">
    <property type="entry name" value="HMG_BOX_2"/>
    <property type="match status" value="2"/>
</dbReference>
<feature type="region of interest" description="Disordered" evidence="3">
    <location>
        <begin position="724"/>
        <end position="804"/>
    </location>
</feature>
<keyword evidence="6" id="KW-1185">Reference proteome</keyword>
<dbReference type="CDD" id="cd00084">
    <property type="entry name" value="HMG-box_SF"/>
    <property type="match status" value="1"/>
</dbReference>
<feature type="domain" description="HMG box" evidence="4">
    <location>
        <begin position="328"/>
        <end position="396"/>
    </location>
</feature>
<feature type="region of interest" description="Disordered" evidence="3">
    <location>
        <begin position="483"/>
        <end position="503"/>
    </location>
</feature>
<keyword evidence="1 2" id="KW-0238">DNA-binding</keyword>
<comment type="caution">
    <text evidence="5">The sequence shown here is derived from an EMBL/GenBank/DDBJ whole genome shotgun (WGS) entry which is preliminary data.</text>
</comment>
<dbReference type="Gene3D" id="1.10.30.10">
    <property type="entry name" value="High mobility group box domain"/>
    <property type="match status" value="2"/>
</dbReference>
<dbReference type="PANTHER" id="PTHR48112:SF22">
    <property type="entry name" value="MITOCHONDRIAL TRANSCRIPTION FACTOR A, ISOFORM B"/>
    <property type="match status" value="1"/>
</dbReference>
<evidence type="ECO:0000256" key="3">
    <source>
        <dbReference type="SAM" id="MobiDB-lite"/>
    </source>
</evidence>
<feature type="DNA-binding region" description="HMG box" evidence="2">
    <location>
        <begin position="802"/>
        <end position="870"/>
    </location>
</feature>
<evidence type="ECO:0000313" key="6">
    <source>
        <dbReference type="Proteomes" id="UP001150538"/>
    </source>
</evidence>
<feature type="region of interest" description="Disordered" evidence="3">
    <location>
        <begin position="403"/>
        <end position="444"/>
    </location>
</feature>
<sequence length="896" mass="99935">MSQVGLIFMLNALNKISQPLIETSNLDHVAALASAVLLNTDSSNMAWNFSPNEENAAPSTSTISPWGVPDPASTPILNFGGKEVVKNISDQSMGNTAPPNMFSTVESGNKPGKSASAVGDNKSSRFMDNSHRSSQVHETVISKKVATSKEDSDNRFSIKGSREGDSQLFLSPSKPPGSLFEGFINESSEQGLSDILWASDGRDFRTNSAINSLPQIHSQAGHQEMESYLDKINNEGTPHSHKFENKVEQNFFAFSSGPERLSDQAFERTFQNEERIGDITSEAESNMGPFTKSQMTEDPLGIIYDENIHGPYGSWMHLRQPIDYVAPLKKPMNSFLLYSAERRMQLRETNPELKTTEQSTLLAREWADLSEKDKDKYRSEAKKLRADYNARRAELSLKLQQHLNQPSPFPPHHPYPFPHHHIHPTIPPPQHLPPQPSAQMSAQNSDFTTLSTLTIPEGDYITPPFPTPATTPLTQGLGPFSIDTGLHSHHHQQQQQQHQHHQARLSANPLLNMFEPDLTHPGNMFSPSRSMDPSSRETIGIMPQQFSEMQRIGENRHEQQTLDQKSHQVLPQDIIAASGTSEAGPFPGVPNYSLFGQFGFVDGQLRSASPRLPEYAGTPNPGSSGDFASHQQQQQQHSQNDNIGDIHGHGNGALEWERLNPGFLEFISGQNYGLGQSSNVPFDPMDHSGAFKDPEIPMSLDTLNNMYVHQHPMMMHNQLLHQPGQPPIRTNFGPQDLVRQPSEGSGFPPEFGRTSSASESATPKSAVIQDQSWVGGSKPIPSTPNAPARRSRKKARRNPNAPKHPMSAFLFYLTAERPALAEQLPDSSIGKQTQIIARRWNRMDDVEKAPWEAKAKSDKDRYARERREYQFMEQTRQRQQQEQQQQSQAQPQGPTK</sequence>
<dbReference type="OrthoDB" id="1919336at2759"/>
<feature type="compositionally biased region" description="Low complexity" evidence="3">
    <location>
        <begin position="871"/>
        <end position="896"/>
    </location>
</feature>
<feature type="domain" description="HMG box" evidence="4">
    <location>
        <begin position="802"/>
        <end position="870"/>
    </location>
</feature>
<dbReference type="GO" id="GO:0005634">
    <property type="term" value="C:nucleus"/>
    <property type="evidence" value="ECO:0007669"/>
    <property type="project" value="UniProtKB-UniRule"/>
</dbReference>
<feature type="compositionally biased region" description="Pro residues" evidence="3">
    <location>
        <begin position="407"/>
        <end position="417"/>
    </location>
</feature>
<feature type="compositionally biased region" description="Pro residues" evidence="3">
    <location>
        <begin position="425"/>
        <end position="436"/>
    </location>
</feature>
<evidence type="ECO:0000313" key="5">
    <source>
        <dbReference type="EMBL" id="KAJ1918201.1"/>
    </source>
</evidence>
<dbReference type="SMART" id="SM00398">
    <property type="entry name" value="HMG"/>
    <property type="match status" value="2"/>
</dbReference>
<dbReference type="EMBL" id="JANBPU010000051">
    <property type="protein sequence ID" value="KAJ1918201.1"/>
    <property type="molecule type" value="Genomic_DNA"/>
</dbReference>
<organism evidence="5 6">
    <name type="scientific">Mycoemilia scoparia</name>
    <dbReference type="NCBI Taxonomy" id="417184"/>
    <lineage>
        <taxon>Eukaryota</taxon>
        <taxon>Fungi</taxon>
        <taxon>Fungi incertae sedis</taxon>
        <taxon>Zoopagomycota</taxon>
        <taxon>Kickxellomycotina</taxon>
        <taxon>Kickxellomycetes</taxon>
        <taxon>Kickxellales</taxon>
        <taxon>Kickxellaceae</taxon>
        <taxon>Mycoemilia</taxon>
    </lineage>
</organism>
<dbReference type="Proteomes" id="UP001150538">
    <property type="component" value="Unassembled WGS sequence"/>
</dbReference>
<dbReference type="InterPro" id="IPR036910">
    <property type="entry name" value="HMG_box_dom_sf"/>
</dbReference>